<dbReference type="GO" id="GO:0000976">
    <property type="term" value="F:transcription cis-regulatory region binding"/>
    <property type="evidence" value="ECO:0007669"/>
    <property type="project" value="TreeGrafter"/>
</dbReference>
<dbReference type="SUPFAM" id="SSF48498">
    <property type="entry name" value="Tetracyclin repressor-like, C-terminal domain"/>
    <property type="match status" value="1"/>
</dbReference>
<comment type="caution">
    <text evidence="6">The sequence shown here is derived from an EMBL/GenBank/DDBJ whole genome shotgun (WGS) entry which is preliminary data.</text>
</comment>
<evidence type="ECO:0000313" key="6">
    <source>
        <dbReference type="EMBL" id="NYJ78560.1"/>
    </source>
</evidence>
<evidence type="ECO:0000256" key="4">
    <source>
        <dbReference type="PROSITE-ProRule" id="PRU00335"/>
    </source>
</evidence>
<feature type="DNA-binding region" description="H-T-H motif" evidence="4">
    <location>
        <begin position="53"/>
        <end position="72"/>
    </location>
</feature>
<proteinExistence type="predicted"/>
<dbReference type="Gene3D" id="1.10.10.60">
    <property type="entry name" value="Homeodomain-like"/>
    <property type="match status" value="1"/>
</dbReference>
<dbReference type="AlphaFoldDB" id="A0A7Z0KAR3"/>
<feature type="domain" description="HTH tetR-type" evidence="5">
    <location>
        <begin position="30"/>
        <end position="90"/>
    </location>
</feature>
<organism evidence="6 7">
    <name type="scientific">Nesterenkonia xinjiangensis</name>
    <dbReference type="NCBI Taxonomy" id="225327"/>
    <lineage>
        <taxon>Bacteria</taxon>
        <taxon>Bacillati</taxon>
        <taxon>Actinomycetota</taxon>
        <taxon>Actinomycetes</taxon>
        <taxon>Micrococcales</taxon>
        <taxon>Micrococcaceae</taxon>
        <taxon>Nesterenkonia</taxon>
    </lineage>
</organism>
<keyword evidence="2 4" id="KW-0238">DNA-binding</keyword>
<dbReference type="Proteomes" id="UP000535437">
    <property type="component" value="Unassembled WGS sequence"/>
</dbReference>
<dbReference type="PANTHER" id="PTHR30055">
    <property type="entry name" value="HTH-TYPE TRANSCRIPTIONAL REGULATOR RUTR"/>
    <property type="match status" value="1"/>
</dbReference>
<evidence type="ECO:0000256" key="2">
    <source>
        <dbReference type="ARBA" id="ARBA00023125"/>
    </source>
</evidence>
<gene>
    <name evidence="6" type="ORF">HNR09_001971</name>
</gene>
<evidence type="ECO:0000259" key="5">
    <source>
        <dbReference type="PROSITE" id="PS50977"/>
    </source>
</evidence>
<dbReference type="EMBL" id="JACCFY010000001">
    <property type="protein sequence ID" value="NYJ78560.1"/>
    <property type="molecule type" value="Genomic_DNA"/>
</dbReference>
<dbReference type="GO" id="GO:0003700">
    <property type="term" value="F:DNA-binding transcription factor activity"/>
    <property type="evidence" value="ECO:0007669"/>
    <property type="project" value="TreeGrafter"/>
</dbReference>
<dbReference type="InterPro" id="IPR004111">
    <property type="entry name" value="Repressor_TetR_C"/>
</dbReference>
<sequence length="261" mass="28129">MADTTETGLPRAVAVAWGMQETPQRGPSRGLSHERIVAAAMEIADADGLSAVTMQAVAKSLGFTTMSLYRYVSGKDELLRLMGDAGAQLPEKVRLSPDWRQALRQWASLLREAWRTHSWLLEIPRGQASVLMPNSVRIADLGLAAMVSLPLSRDEKIGIILVVSQHVASMVELELSLADEGELRVSEEGVDQLREVITEKRFPHVAPLVQTGEYVPGAAPPPGPGDAAEAPAEDVEAEYDFGLDLLIAGLEIRIQAASSTS</sequence>
<dbReference type="SUPFAM" id="SSF46689">
    <property type="entry name" value="Homeodomain-like"/>
    <property type="match status" value="1"/>
</dbReference>
<evidence type="ECO:0000313" key="7">
    <source>
        <dbReference type="Proteomes" id="UP000535437"/>
    </source>
</evidence>
<dbReference type="InterPro" id="IPR036271">
    <property type="entry name" value="Tet_transcr_reg_TetR-rel_C_sf"/>
</dbReference>
<dbReference type="RefSeq" id="WP_179541887.1">
    <property type="nucleotide sequence ID" value="NZ_BAAALL010000005.1"/>
</dbReference>
<dbReference type="InterPro" id="IPR050109">
    <property type="entry name" value="HTH-type_TetR-like_transc_reg"/>
</dbReference>
<dbReference type="PROSITE" id="PS50977">
    <property type="entry name" value="HTH_TETR_2"/>
    <property type="match status" value="1"/>
</dbReference>
<keyword evidence="3" id="KW-0804">Transcription</keyword>
<dbReference type="Pfam" id="PF02909">
    <property type="entry name" value="TetR_C_1"/>
    <property type="match status" value="1"/>
</dbReference>
<dbReference type="InterPro" id="IPR001647">
    <property type="entry name" value="HTH_TetR"/>
</dbReference>
<accession>A0A7Z0KAR3</accession>
<dbReference type="Gene3D" id="1.10.357.10">
    <property type="entry name" value="Tetracycline Repressor, domain 2"/>
    <property type="match status" value="1"/>
</dbReference>
<dbReference type="Pfam" id="PF00440">
    <property type="entry name" value="TetR_N"/>
    <property type="match status" value="1"/>
</dbReference>
<protein>
    <submittedName>
        <fullName evidence="6">AcrR family transcriptional regulator</fullName>
    </submittedName>
</protein>
<evidence type="ECO:0000256" key="1">
    <source>
        <dbReference type="ARBA" id="ARBA00023015"/>
    </source>
</evidence>
<reference evidence="6 7" key="1">
    <citation type="submission" date="2020-07" db="EMBL/GenBank/DDBJ databases">
        <title>Sequencing the genomes of 1000 actinobacteria strains.</title>
        <authorList>
            <person name="Klenk H.-P."/>
        </authorList>
    </citation>
    <scope>NUCLEOTIDE SEQUENCE [LARGE SCALE GENOMIC DNA]</scope>
    <source>
        <strain evidence="6 7">DSM 15475</strain>
    </source>
</reference>
<dbReference type="InterPro" id="IPR009057">
    <property type="entry name" value="Homeodomain-like_sf"/>
</dbReference>
<keyword evidence="7" id="KW-1185">Reference proteome</keyword>
<name>A0A7Z0KAR3_9MICC</name>
<dbReference type="PANTHER" id="PTHR30055:SF151">
    <property type="entry name" value="TRANSCRIPTIONAL REGULATORY PROTEIN"/>
    <property type="match status" value="1"/>
</dbReference>
<evidence type="ECO:0000256" key="3">
    <source>
        <dbReference type="ARBA" id="ARBA00023163"/>
    </source>
</evidence>
<keyword evidence="1" id="KW-0805">Transcription regulation</keyword>
<dbReference type="GO" id="GO:0045892">
    <property type="term" value="P:negative regulation of DNA-templated transcription"/>
    <property type="evidence" value="ECO:0007669"/>
    <property type="project" value="InterPro"/>
</dbReference>